<evidence type="ECO:0000256" key="1">
    <source>
        <dbReference type="SAM" id="MobiDB-lite"/>
    </source>
</evidence>
<sequence>MVEVKKWTAVVNQWTAVVSRWSVVSEDQRPGGSISDSAKFSTCQQSVTGSLTTFGASSPELHRHDIAPNKRRGTENPP</sequence>
<feature type="region of interest" description="Disordered" evidence="1">
    <location>
        <begin position="51"/>
        <end position="78"/>
    </location>
</feature>
<accession>A0AAV4DE34</accession>
<proteinExistence type="predicted"/>
<gene>
    <name evidence="2" type="ORF">PoB_006888600</name>
</gene>
<organism evidence="2 3">
    <name type="scientific">Plakobranchus ocellatus</name>
    <dbReference type="NCBI Taxonomy" id="259542"/>
    <lineage>
        <taxon>Eukaryota</taxon>
        <taxon>Metazoa</taxon>
        <taxon>Spiralia</taxon>
        <taxon>Lophotrochozoa</taxon>
        <taxon>Mollusca</taxon>
        <taxon>Gastropoda</taxon>
        <taxon>Heterobranchia</taxon>
        <taxon>Euthyneura</taxon>
        <taxon>Panpulmonata</taxon>
        <taxon>Sacoglossa</taxon>
        <taxon>Placobranchoidea</taxon>
        <taxon>Plakobranchidae</taxon>
        <taxon>Plakobranchus</taxon>
    </lineage>
</organism>
<dbReference type="EMBL" id="BLXT01007807">
    <property type="protein sequence ID" value="GFO42381.1"/>
    <property type="molecule type" value="Genomic_DNA"/>
</dbReference>
<name>A0AAV4DE34_9GAST</name>
<feature type="compositionally biased region" description="Basic and acidic residues" evidence="1">
    <location>
        <begin position="60"/>
        <end position="78"/>
    </location>
</feature>
<protein>
    <submittedName>
        <fullName evidence="2">Uncharacterized protein</fullName>
    </submittedName>
</protein>
<evidence type="ECO:0000313" key="2">
    <source>
        <dbReference type="EMBL" id="GFO42381.1"/>
    </source>
</evidence>
<reference evidence="2 3" key="1">
    <citation type="journal article" date="2021" name="Elife">
        <title>Chloroplast acquisition without the gene transfer in kleptoplastic sea slugs, Plakobranchus ocellatus.</title>
        <authorList>
            <person name="Maeda T."/>
            <person name="Takahashi S."/>
            <person name="Yoshida T."/>
            <person name="Shimamura S."/>
            <person name="Takaki Y."/>
            <person name="Nagai Y."/>
            <person name="Toyoda A."/>
            <person name="Suzuki Y."/>
            <person name="Arimoto A."/>
            <person name="Ishii H."/>
            <person name="Satoh N."/>
            <person name="Nishiyama T."/>
            <person name="Hasebe M."/>
            <person name="Maruyama T."/>
            <person name="Minagawa J."/>
            <person name="Obokata J."/>
            <person name="Shigenobu S."/>
        </authorList>
    </citation>
    <scope>NUCLEOTIDE SEQUENCE [LARGE SCALE GENOMIC DNA]</scope>
</reference>
<dbReference type="Proteomes" id="UP000735302">
    <property type="component" value="Unassembled WGS sequence"/>
</dbReference>
<dbReference type="AlphaFoldDB" id="A0AAV4DE34"/>
<keyword evidence="3" id="KW-1185">Reference proteome</keyword>
<comment type="caution">
    <text evidence="2">The sequence shown here is derived from an EMBL/GenBank/DDBJ whole genome shotgun (WGS) entry which is preliminary data.</text>
</comment>
<evidence type="ECO:0000313" key="3">
    <source>
        <dbReference type="Proteomes" id="UP000735302"/>
    </source>
</evidence>